<dbReference type="eggNOG" id="COG0616">
    <property type="taxonomic scope" value="Bacteria"/>
</dbReference>
<dbReference type="Gene3D" id="6.20.330.10">
    <property type="match status" value="1"/>
</dbReference>
<feature type="chain" id="PRO_5002697861" evidence="5">
    <location>
        <begin position="31"/>
        <end position="887"/>
    </location>
</feature>
<dbReference type="Proteomes" id="UP000005801">
    <property type="component" value="Unassembled WGS sequence"/>
</dbReference>
<evidence type="ECO:0000256" key="2">
    <source>
        <dbReference type="ARBA" id="ARBA00022670"/>
    </source>
</evidence>
<reference evidence="7 8" key="1">
    <citation type="submission" date="2007-06" db="EMBL/GenBank/DDBJ databases">
        <authorList>
            <person name="Shimkets L."/>
            <person name="Ferriera S."/>
            <person name="Johnson J."/>
            <person name="Kravitz S."/>
            <person name="Beeson K."/>
            <person name="Sutton G."/>
            <person name="Rogers Y.-H."/>
            <person name="Friedman R."/>
            <person name="Frazier M."/>
            <person name="Venter J.C."/>
        </authorList>
    </citation>
    <scope>NUCLEOTIDE SEQUENCE [LARGE SCALE GENOMIC DNA]</scope>
    <source>
        <strain evidence="7 8">SIR-1</strain>
    </source>
</reference>
<evidence type="ECO:0000256" key="5">
    <source>
        <dbReference type="SAM" id="SignalP"/>
    </source>
</evidence>
<dbReference type="OrthoDB" id="9764363at2"/>
<gene>
    <name evidence="7" type="ORF">PPSIR1_02081</name>
</gene>
<dbReference type="CDD" id="cd07018">
    <property type="entry name" value="S49_SppA_67K_type"/>
    <property type="match status" value="1"/>
</dbReference>
<organism evidence="7 8">
    <name type="scientific">Plesiocystis pacifica SIR-1</name>
    <dbReference type="NCBI Taxonomy" id="391625"/>
    <lineage>
        <taxon>Bacteria</taxon>
        <taxon>Pseudomonadati</taxon>
        <taxon>Myxococcota</taxon>
        <taxon>Polyangia</taxon>
        <taxon>Nannocystales</taxon>
        <taxon>Nannocystaceae</taxon>
        <taxon>Plesiocystis</taxon>
    </lineage>
</organism>
<dbReference type="Pfam" id="PF01343">
    <property type="entry name" value="Peptidase_S49"/>
    <property type="match status" value="2"/>
</dbReference>
<keyword evidence="5" id="KW-0732">Signal</keyword>
<evidence type="ECO:0000313" key="8">
    <source>
        <dbReference type="Proteomes" id="UP000005801"/>
    </source>
</evidence>
<dbReference type="GO" id="GO:0006508">
    <property type="term" value="P:proteolysis"/>
    <property type="evidence" value="ECO:0007669"/>
    <property type="project" value="UniProtKB-KW"/>
</dbReference>
<feature type="domain" description="Peptidase S49" evidence="6">
    <location>
        <begin position="396"/>
        <end position="544"/>
    </location>
</feature>
<dbReference type="Gene3D" id="3.90.226.10">
    <property type="entry name" value="2-enoyl-CoA Hydratase, Chain A, domain 1"/>
    <property type="match status" value="2"/>
</dbReference>
<evidence type="ECO:0000313" key="7">
    <source>
        <dbReference type="EMBL" id="EDM73741.1"/>
    </source>
</evidence>
<keyword evidence="8" id="KW-1185">Reference proteome</keyword>
<dbReference type="STRING" id="391625.PPSIR1_02081"/>
<name>A6GK57_9BACT</name>
<dbReference type="PANTHER" id="PTHR33209">
    <property type="entry name" value="PROTEASE 4"/>
    <property type="match status" value="1"/>
</dbReference>
<evidence type="ECO:0000256" key="4">
    <source>
        <dbReference type="ARBA" id="ARBA00022825"/>
    </source>
</evidence>
<dbReference type="InterPro" id="IPR002142">
    <property type="entry name" value="Peptidase_S49"/>
</dbReference>
<dbReference type="InterPro" id="IPR029045">
    <property type="entry name" value="ClpP/crotonase-like_dom_sf"/>
</dbReference>
<evidence type="ECO:0000256" key="3">
    <source>
        <dbReference type="ARBA" id="ARBA00022801"/>
    </source>
</evidence>
<keyword evidence="4" id="KW-0720">Serine protease</keyword>
<protein>
    <submittedName>
        <fullName evidence="7">Peptidase S49, protease IV:Peptidase S49, SppA</fullName>
    </submittedName>
</protein>
<sequence length="887" mass="95551">MTALFHHPRKFVTGLAGLALALSLPATAAAADPVAQHRELGDGVDRPIHDLSGEGDSSSLELNPAQLNSVEGFDLTLLGYQTVYDFARGTGFGAFASLNLGLGLALGFGVQALEPGFGGEQFDADGAHNRPMTKVSFGLAAGDGEWGSVGVGVHGVRRDGQRLRVPQLDLGATLRMTNYASFGAVARLGPTDLRDATYRPVLDLGGELAIRPLGTRWLELAGGVMTRTDQSQGRGFSNFDADHDLLPYGRLAVRYQGLEIAGEVQRVQVDILDENSLAILDETAALRGGVSMALAWDYGSVGVGVHSGLGSGVDGVAYRARFSTKRQGRAVWVRPVDAEAIELKSIGNQRTLIATLRRLERAEAAGERSILLIKADGFGMGWAAGQELRDALRRVRDAGGHVYAYAEQPNTRDYWIASVAEKVYVHPAGRFATVGLGARRLFYKDALAKIGVQVQSVHIDEYKSAHESFTRSSRSDYDREQRTALLDDTWDTVLYDIAQARGMSISAVADTIFESPLGPQEAVDAGFADAITHRDEVLETLGEQLDESGGVVVSLRRFAPTTPERETWSESPYYAVVLLEGTIIGGKSRTIPILDIKFTGGDTVADTIRALRGDSACKGIVLRVDSGGGSAFASEVMWREVALTREAWEKDKKGSPPIVVSMSDVAASGGYYVPVGADTIFAEPLTITGSIGVVYMHYDVSGLLDMLGVNVDRIERGSPAIDANAIWQPWSPEQLERQQKGIEQTYDLFLSRVSGGRGMTKEAINEVGRGHVWSGKRAKDIGLIDEFGGLREALDEVRERSGEPTYKAKDYPLRLLPSRPSLVQLLVKGAGSLVAIPVEKAAAAREAEAAEQLPFALRDAITRLSLSLLFLPQDEANLIMEGTLEIE</sequence>
<keyword evidence="2 7" id="KW-0645">Protease</keyword>
<accession>A6GK57</accession>
<dbReference type="AlphaFoldDB" id="A6GK57"/>
<dbReference type="PANTHER" id="PTHR33209:SF1">
    <property type="entry name" value="PEPTIDASE S49 DOMAIN-CONTAINING PROTEIN"/>
    <property type="match status" value="1"/>
</dbReference>
<comment type="caution">
    <text evidence="7">The sequence shown here is derived from an EMBL/GenBank/DDBJ whole genome shotgun (WGS) entry which is preliminary data.</text>
</comment>
<evidence type="ECO:0000256" key="1">
    <source>
        <dbReference type="ARBA" id="ARBA00008683"/>
    </source>
</evidence>
<proteinExistence type="inferred from homology"/>
<evidence type="ECO:0000259" key="6">
    <source>
        <dbReference type="Pfam" id="PF01343"/>
    </source>
</evidence>
<dbReference type="InterPro" id="IPR047272">
    <property type="entry name" value="S49_SppA_C"/>
</dbReference>
<dbReference type="InterPro" id="IPR047217">
    <property type="entry name" value="S49_SppA_67K_type_N"/>
</dbReference>
<feature type="domain" description="Peptidase S49" evidence="6">
    <location>
        <begin position="652"/>
        <end position="799"/>
    </location>
</feature>
<dbReference type="RefSeq" id="WP_006977093.1">
    <property type="nucleotide sequence ID" value="NZ_ABCS01000181.1"/>
</dbReference>
<feature type="signal peptide" evidence="5">
    <location>
        <begin position="1"/>
        <end position="30"/>
    </location>
</feature>
<dbReference type="CDD" id="cd07023">
    <property type="entry name" value="S49_Sppa_N_C"/>
    <property type="match status" value="1"/>
</dbReference>
<dbReference type="GO" id="GO:0008236">
    <property type="term" value="F:serine-type peptidase activity"/>
    <property type="evidence" value="ECO:0007669"/>
    <property type="project" value="UniProtKB-KW"/>
</dbReference>
<comment type="similarity">
    <text evidence="1">Belongs to the peptidase S49 family.</text>
</comment>
<keyword evidence="3" id="KW-0378">Hydrolase</keyword>
<dbReference type="EMBL" id="ABCS01000181">
    <property type="protein sequence ID" value="EDM73741.1"/>
    <property type="molecule type" value="Genomic_DNA"/>
</dbReference>
<dbReference type="SUPFAM" id="SSF52096">
    <property type="entry name" value="ClpP/crotonase"/>
    <property type="match status" value="2"/>
</dbReference>